<proteinExistence type="predicted"/>
<dbReference type="Proteomes" id="UP000054549">
    <property type="component" value="Unassembled WGS sequence"/>
</dbReference>
<evidence type="ECO:0000313" key="2">
    <source>
        <dbReference type="EMBL" id="KIL65609.1"/>
    </source>
</evidence>
<accession>A0A0C2TFG8</accession>
<feature type="non-terminal residue" evidence="2">
    <location>
        <position position="54"/>
    </location>
</feature>
<dbReference type="EMBL" id="KN818241">
    <property type="protein sequence ID" value="KIL65609.1"/>
    <property type="molecule type" value="Genomic_DNA"/>
</dbReference>
<dbReference type="HOGENOM" id="CLU_3055816_0_0_1"/>
<sequence>MNGSPVADSGSKKYSYQSPKSRRRGVFVRRILLVIPVHRRDVPLLDNCGTPQIC</sequence>
<dbReference type="InParanoid" id="A0A0C2TFG8"/>
<reference evidence="2 3" key="1">
    <citation type="submission" date="2014-04" db="EMBL/GenBank/DDBJ databases">
        <title>Evolutionary Origins and Diversification of the Mycorrhizal Mutualists.</title>
        <authorList>
            <consortium name="DOE Joint Genome Institute"/>
            <consortium name="Mycorrhizal Genomics Consortium"/>
            <person name="Kohler A."/>
            <person name="Kuo A."/>
            <person name="Nagy L.G."/>
            <person name="Floudas D."/>
            <person name="Copeland A."/>
            <person name="Barry K.W."/>
            <person name="Cichocki N."/>
            <person name="Veneault-Fourrey C."/>
            <person name="LaButti K."/>
            <person name="Lindquist E.A."/>
            <person name="Lipzen A."/>
            <person name="Lundell T."/>
            <person name="Morin E."/>
            <person name="Murat C."/>
            <person name="Riley R."/>
            <person name="Ohm R."/>
            <person name="Sun H."/>
            <person name="Tunlid A."/>
            <person name="Henrissat B."/>
            <person name="Grigoriev I.V."/>
            <person name="Hibbett D.S."/>
            <person name="Martin F."/>
        </authorList>
    </citation>
    <scope>NUCLEOTIDE SEQUENCE [LARGE SCALE GENOMIC DNA]</scope>
    <source>
        <strain evidence="2 3">Koide BX008</strain>
    </source>
</reference>
<keyword evidence="3" id="KW-1185">Reference proteome</keyword>
<evidence type="ECO:0000256" key="1">
    <source>
        <dbReference type="SAM" id="MobiDB-lite"/>
    </source>
</evidence>
<gene>
    <name evidence="2" type="ORF">M378DRAFT_161920</name>
</gene>
<protein>
    <submittedName>
        <fullName evidence="2">Uncharacterized protein</fullName>
    </submittedName>
</protein>
<evidence type="ECO:0000313" key="3">
    <source>
        <dbReference type="Proteomes" id="UP000054549"/>
    </source>
</evidence>
<organism evidence="2 3">
    <name type="scientific">Amanita muscaria (strain Koide BX008)</name>
    <dbReference type="NCBI Taxonomy" id="946122"/>
    <lineage>
        <taxon>Eukaryota</taxon>
        <taxon>Fungi</taxon>
        <taxon>Dikarya</taxon>
        <taxon>Basidiomycota</taxon>
        <taxon>Agaricomycotina</taxon>
        <taxon>Agaricomycetes</taxon>
        <taxon>Agaricomycetidae</taxon>
        <taxon>Agaricales</taxon>
        <taxon>Pluteineae</taxon>
        <taxon>Amanitaceae</taxon>
        <taxon>Amanita</taxon>
    </lineage>
</organism>
<feature type="region of interest" description="Disordered" evidence="1">
    <location>
        <begin position="1"/>
        <end position="22"/>
    </location>
</feature>
<name>A0A0C2TFG8_AMAMK</name>
<dbReference type="AlphaFoldDB" id="A0A0C2TFG8"/>